<organism evidence="2">
    <name type="scientific">Clastoptera arizonana</name>
    <name type="common">Arizona spittle bug</name>
    <dbReference type="NCBI Taxonomy" id="38151"/>
    <lineage>
        <taxon>Eukaryota</taxon>
        <taxon>Metazoa</taxon>
        <taxon>Ecdysozoa</taxon>
        <taxon>Arthropoda</taxon>
        <taxon>Hexapoda</taxon>
        <taxon>Insecta</taxon>
        <taxon>Pterygota</taxon>
        <taxon>Neoptera</taxon>
        <taxon>Paraneoptera</taxon>
        <taxon>Hemiptera</taxon>
        <taxon>Auchenorrhyncha</taxon>
        <taxon>Cercopoidea</taxon>
        <taxon>Clastopteridae</taxon>
        <taxon>Clastoptera</taxon>
    </lineage>
</organism>
<feature type="non-terminal residue" evidence="2">
    <location>
        <position position="285"/>
    </location>
</feature>
<keyword evidence="1" id="KW-0472">Membrane</keyword>
<dbReference type="Gene3D" id="3.40.50.300">
    <property type="entry name" value="P-loop containing nucleotide triphosphate hydrolases"/>
    <property type="match status" value="1"/>
</dbReference>
<sequence>SGYCVIAKMCRFYVQCSICFGVFFIIFPLPIKCDKNDSKANIRDSDKITNSETVANPNMQAFLRTHGIYTSVSEILYFLRNSNLSKEKCVQTILRRYEGTCMKRGHIFQLDDPSKRHPFIAIEGLIGTKRHTISKRVAYLLHARHARFPLRHMCGNHILPRSFDGRRAYYSLSKYAGSNVVPDVVSRTPFIVERYWLDQAMYSLAKTFTNGTLPPSNTEFYKYPADIVVPDLTFFINIDSDGNSRSSASLFNQRELECFRRVTPPVIEYSSNLGTDEIVNNIINH</sequence>
<evidence type="ECO:0000256" key="1">
    <source>
        <dbReference type="SAM" id="Phobius"/>
    </source>
</evidence>
<dbReference type="EMBL" id="GEDC01010539">
    <property type="protein sequence ID" value="JAS26759.1"/>
    <property type="molecule type" value="Transcribed_RNA"/>
</dbReference>
<reference evidence="2" key="1">
    <citation type="submission" date="2015-12" db="EMBL/GenBank/DDBJ databases">
        <title>De novo transcriptome assembly of four potential Pierce s Disease insect vectors from Arizona vineyards.</title>
        <authorList>
            <person name="Tassone E.E."/>
        </authorList>
    </citation>
    <scope>NUCLEOTIDE SEQUENCE</scope>
</reference>
<feature type="transmembrane region" description="Helical" evidence="1">
    <location>
        <begin position="12"/>
        <end position="31"/>
    </location>
</feature>
<feature type="non-terminal residue" evidence="2">
    <location>
        <position position="1"/>
    </location>
</feature>
<protein>
    <submittedName>
        <fullName evidence="2">Uncharacterized protein</fullName>
    </submittedName>
</protein>
<accession>A0A1B6DM56</accession>
<dbReference type="AlphaFoldDB" id="A0A1B6DM56"/>
<keyword evidence="1" id="KW-0812">Transmembrane</keyword>
<evidence type="ECO:0000313" key="2">
    <source>
        <dbReference type="EMBL" id="JAS26759.1"/>
    </source>
</evidence>
<keyword evidence="1" id="KW-1133">Transmembrane helix</keyword>
<proteinExistence type="predicted"/>
<dbReference type="InterPro" id="IPR027417">
    <property type="entry name" value="P-loop_NTPase"/>
</dbReference>
<name>A0A1B6DM56_9HEMI</name>
<gene>
    <name evidence="2" type="ORF">g.11504</name>
</gene>